<accession>A0A9X1HAK2</accession>
<name>A0A9X1HAK2_9FLAO</name>
<gene>
    <name evidence="1" type="ORF">K6T82_10770</name>
</gene>
<dbReference type="AlphaFoldDB" id="A0A9X1HAK2"/>
<organism evidence="1 2">
    <name type="scientific">Flavobacterium potami</name>
    <dbReference type="NCBI Taxonomy" id="2872310"/>
    <lineage>
        <taxon>Bacteria</taxon>
        <taxon>Pseudomonadati</taxon>
        <taxon>Bacteroidota</taxon>
        <taxon>Flavobacteriia</taxon>
        <taxon>Flavobacteriales</taxon>
        <taxon>Flavobacteriaceae</taxon>
        <taxon>Flavobacterium</taxon>
    </lineage>
</organism>
<evidence type="ECO:0000313" key="2">
    <source>
        <dbReference type="Proteomes" id="UP001139366"/>
    </source>
</evidence>
<evidence type="ECO:0000313" key="1">
    <source>
        <dbReference type="EMBL" id="MBZ4035251.1"/>
    </source>
</evidence>
<keyword evidence="2" id="KW-1185">Reference proteome</keyword>
<dbReference type="EMBL" id="JAINUY010000003">
    <property type="protein sequence ID" value="MBZ4035251.1"/>
    <property type="molecule type" value="Genomic_DNA"/>
</dbReference>
<reference evidence="1 2" key="1">
    <citation type="journal article" date="2023" name="Antonie Van Leeuwenhoek">
        <title>Flavobacterium potami sp. nov., a multi-metal resistance genes harbouring bacterium isolated from shallow river silt.</title>
        <authorList>
            <person name="Li S."/>
            <person name="Mao S."/>
            <person name="Mu W."/>
            <person name="Guo B."/>
            <person name="Li C."/>
            <person name="Zhu Q."/>
            <person name="Hou X."/>
            <person name="Zhao Y."/>
            <person name="Wei S."/>
            <person name="Liu H."/>
            <person name="Liu A."/>
        </authorList>
    </citation>
    <scope>NUCLEOTIDE SEQUENCE [LARGE SCALE GENOMIC DNA]</scope>
    <source>
        <strain evidence="1 2">17A</strain>
    </source>
</reference>
<comment type="caution">
    <text evidence="1">The sequence shown here is derived from an EMBL/GenBank/DDBJ whole genome shotgun (WGS) entry which is preliminary data.</text>
</comment>
<proteinExistence type="predicted"/>
<sequence length="74" mass="8555">MRKHLNISAVILTILRDNPERDFALDELTALIFPDSPPQDEKRNQSEVLDMLIFLDDQKLVLLDFDTDRSSIAK</sequence>
<protein>
    <submittedName>
        <fullName evidence="1">Uncharacterized protein</fullName>
    </submittedName>
</protein>
<dbReference type="RefSeq" id="WP_219071596.1">
    <property type="nucleotide sequence ID" value="NZ_JAINUY010000003.1"/>
</dbReference>
<dbReference type="Proteomes" id="UP001139366">
    <property type="component" value="Unassembled WGS sequence"/>
</dbReference>